<proteinExistence type="predicted"/>
<dbReference type="EMBL" id="AVOT02003632">
    <property type="protein sequence ID" value="MBW0474097.1"/>
    <property type="molecule type" value="Genomic_DNA"/>
</dbReference>
<sequence>MIISAILSLRDNITHRASCILNPTLNLLIKSSISSSGGHPTPEFHITQDLSKISEHLQSEPLIENYICCPQCFFLNGLTESVITDQPHFQCHNEPNAHDPPFSQSLVKFINSFEPHTQSTTNMKQKALPKKHFIYQPFKNWLARFLQQARIVEILHQHQQSQIPEGSPKCEIWDGLVWRHLTGTRNINDPHSCLFLVHLPSRLMWNGLMHMQSQPSWPALDLPCLFVSISPQVKD</sequence>
<dbReference type="Proteomes" id="UP000765509">
    <property type="component" value="Unassembled WGS sequence"/>
</dbReference>
<evidence type="ECO:0000313" key="1">
    <source>
        <dbReference type="EMBL" id="MBW0474097.1"/>
    </source>
</evidence>
<reference evidence="1" key="1">
    <citation type="submission" date="2021-03" db="EMBL/GenBank/DDBJ databases">
        <title>Draft genome sequence of rust myrtle Austropuccinia psidii MF-1, a brazilian biotype.</title>
        <authorList>
            <person name="Quecine M.C."/>
            <person name="Pachon D.M.R."/>
            <person name="Bonatelli M.L."/>
            <person name="Correr F.H."/>
            <person name="Franceschini L.M."/>
            <person name="Leite T.F."/>
            <person name="Margarido G.R.A."/>
            <person name="Almeida C.A."/>
            <person name="Ferrarezi J.A."/>
            <person name="Labate C.A."/>
        </authorList>
    </citation>
    <scope>NUCLEOTIDE SEQUENCE</scope>
    <source>
        <strain evidence="1">MF-1</strain>
    </source>
</reference>
<evidence type="ECO:0000313" key="2">
    <source>
        <dbReference type="Proteomes" id="UP000765509"/>
    </source>
</evidence>
<comment type="caution">
    <text evidence="1">The sequence shown here is derived from an EMBL/GenBank/DDBJ whole genome shotgun (WGS) entry which is preliminary data.</text>
</comment>
<protein>
    <submittedName>
        <fullName evidence="1">Uncharacterized protein</fullName>
    </submittedName>
</protein>
<gene>
    <name evidence="1" type="ORF">O181_013812</name>
</gene>
<accession>A0A9Q3BZ27</accession>
<organism evidence="1 2">
    <name type="scientific">Austropuccinia psidii MF-1</name>
    <dbReference type="NCBI Taxonomy" id="1389203"/>
    <lineage>
        <taxon>Eukaryota</taxon>
        <taxon>Fungi</taxon>
        <taxon>Dikarya</taxon>
        <taxon>Basidiomycota</taxon>
        <taxon>Pucciniomycotina</taxon>
        <taxon>Pucciniomycetes</taxon>
        <taxon>Pucciniales</taxon>
        <taxon>Sphaerophragmiaceae</taxon>
        <taxon>Austropuccinia</taxon>
    </lineage>
</organism>
<keyword evidence="2" id="KW-1185">Reference proteome</keyword>
<name>A0A9Q3BZ27_9BASI</name>
<dbReference type="AlphaFoldDB" id="A0A9Q3BZ27"/>